<dbReference type="AlphaFoldDB" id="A0A2N9IQC8"/>
<name>A0A2N9IQC8_FAGSY</name>
<feature type="region of interest" description="Disordered" evidence="1">
    <location>
        <begin position="1"/>
        <end position="68"/>
    </location>
</feature>
<feature type="compositionally biased region" description="Basic and acidic residues" evidence="1">
    <location>
        <begin position="42"/>
        <end position="54"/>
    </location>
</feature>
<sequence>MELGRLVGESQPARRSLDGADRVEAEMGLAEPRQIGSGRGADCFRPRRADRTETADQAGGGADRGPRWVVEEQSGPSWAVWAEDGLTEPRWADRARRSYTGPRRGSSMLRWLEGAEIGRGGPDRG</sequence>
<proteinExistence type="predicted"/>
<organism evidence="2">
    <name type="scientific">Fagus sylvatica</name>
    <name type="common">Beechnut</name>
    <dbReference type="NCBI Taxonomy" id="28930"/>
    <lineage>
        <taxon>Eukaryota</taxon>
        <taxon>Viridiplantae</taxon>
        <taxon>Streptophyta</taxon>
        <taxon>Embryophyta</taxon>
        <taxon>Tracheophyta</taxon>
        <taxon>Spermatophyta</taxon>
        <taxon>Magnoliopsida</taxon>
        <taxon>eudicotyledons</taxon>
        <taxon>Gunneridae</taxon>
        <taxon>Pentapetalae</taxon>
        <taxon>rosids</taxon>
        <taxon>fabids</taxon>
        <taxon>Fagales</taxon>
        <taxon>Fagaceae</taxon>
        <taxon>Fagus</taxon>
    </lineage>
</organism>
<feature type="compositionally biased region" description="Basic and acidic residues" evidence="1">
    <location>
        <begin position="15"/>
        <end position="25"/>
    </location>
</feature>
<reference evidence="2" key="1">
    <citation type="submission" date="2018-02" db="EMBL/GenBank/DDBJ databases">
        <authorList>
            <person name="Cohen D.B."/>
            <person name="Kent A.D."/>
        </authorList>
    </citation>
    <scope>NUCLEOTIDE SEQUENCE</scope>
</reference>
<dbReference type="EMBL" id="OIVN01006153">
    <property type="protein sequence ID" value="SPD26350.1"/>
    <property type="molecule type" value="Genomic_DNA"/>
</dbReference>
<gene>
    <name evidence="2" type="ORF">FSB_LOCUS54232</name>
</gene>
<protein>
    <submittedName>
        <fullName evidence="2">Uncharacterized protein</fullName>
    </submittedName>
</protein>
<accession>A0A2N9IQC8</accession>
<evidence type="ECO:0000256" key="1">
    <source>
        <dbReference type="SAM" id="MobiDB-lite"/>
    </source>
</evidence>
<evidence type="ECO:0000313" key="2">
    <source>
        <dbReference type="EMBL" id="SPD26350.1"/>
    </source>
</evidence>